<accession>A0A550C375</accession>
<dbReference type="Pfam" id="PF00172">
    <property type="entry name" value="Zn_clus"/>
    <property type="match status" value="1"/>
</dbReference>
<gene>
    <name evidence="7" type="ORF">BD626DRAFT_508752</name>
</gene>
<evidence type="ECO:0000259" key="6">
    <source>
        <dbReference type="PROSITE" id="PS50048"/>
    </source>
</evidence>
<evidence type="ECO:0000256" key="5">
    <source>
        <dbReference type="SAM" id="MobiDB-lite"/>
    </source>
</evidence>
<dbReference type="InterPro" id="IPR051127">
    <property type="entry name" value="Fungal_SecMet_Regulators"/>
</dbReference>
<keyword evidence="4" id="KW-0539">Nucleus</keyword>
<keyword evidence="3" id="KW-0804">Transcription</keyword>
<dbReference type="CDD" id="cd00067">
    <property type="entry name" value="GAL4"/>
    <property type="match status" value="1"/>
</dbReference>
<keyword evidence="8" id="KW-1185">Reference proteome</keyword>
<organism evidence="7 8">
    <name type="scientific">Schizophyllum amplum</name>
    <dbReference type="NCBI Taxonomy" id="97359"/>
    <lineage>
        <taxon>Eukaryota</taxon>
        <taxon>Fungi</taxon>
        <taxon>Dikarya</taxon>
        <taxon>Basidiomycota</taxon>
        <taxon>Agaricomycotina</taxon>
        <taxon>Agaricomycetes</taxon>
        <taxon>Agaricomycetidae</taxon>
        <taxon>Agaricales</taxon>
        <taxon>Schizophyllaceae</taxon>
        <taxon>Schizophyllum</taxon>
    </lineage>
</organism>
<feature type="region of interest" description="Disordered" evidence="5">
    <location>
        <begin position="54"/>
        <end position="99"/>
    </location>
</feature>
<evidence type="ECO:0000313" key="7">
    <source>
        <dbReference type="EMBL" id="TRM59261.1"/>
    </source>
</evidence>
<dbReference type="GO" id="GO:0008270">
    <property type="term" value="F:zinc ion binding"/>
    <property type="evidence" value="ECO:0007669"/>
    <property type="project" value="InterPro"/>
</dbReference>
<dbReference type="Proteomes" id="UP000320762">
    <property type="component" value="Unassembled WGS sequence"/>
</dbReference>
<dbReference type="InterPro" id="IPR036864">
    <property type="entry name" value="Zn2-C6_fun-type_DNA-bd_sf"/>
</dbReference>
<evidence type="ECO:0000313" key="8">
    <source>
        <dbReference type="Proteomes" id="UP000320762"/>
    </source>
</evidence>
<dbReference type="GO" id="GO:0005634">
    <property type="term" value="C:nucleus"/>
    <property type="evidence" value="ECO:0007669"/>
    <property type="project" value="TreeGrafter"/>
</dbReference>
<name>A0A550C375_9AGAR</name>
<evidence type="ECO:0000256" key="3">
    <source>
        <dbReference type="ARBA" id="ARBA00023163"/>
    </source>
</evidence>
<keyword evidence="2" id="KW-0238">DNA-binding</keyword>
<sequence>MFSPVYPSEPSGPADILLHREDSLLHHESQLHREAGGAGSQLDFEAAVAAMMEQPEPAHQRTVPPGWYPLAQPQDPLHQHHGQQSAGAQAQASTAMRSGTMQGLEAAELAEEPPTGGALVEALMASPSLQATRQRTAQACEKCRERKAKCSGGRPVCERCAKRGLICHYAQTGNRRHLPQLQVKLPAQPRSSSELLTPAKGRPKMQRKPPQPRQQLGRTYSHSQPCSPVSETTVFSWMPSAAESAENGGSMRNHYALLQQREAWQAIEHSYLAGTLNGISTTGLHHAMGGPSHYQEDYAGAFTITDYPPSQDIFETEQHGFSFQPEHWSGLDGSDGGWTEFSEPPSATQSEFSPASDLEPHSRPWSTSQTRAPMAALVPPSAGFQFDHPHLLQLESHSDVLAHEGVQMPPDWLAMDHPSEQQQRQDGQEAQNKVPLMYPTPSMPMDLSDLMKGTVLGLEGAVEDDLFGHDTPSEGGFFGAVV</sequence>
<dbReference type="SMART" id="SM00066">
    <property type="entry name" value="GAL4"/>
    <property type="match status" value="1"/>
</dbReference>
<dbReference type="PROSITE" id="PS00463">
    <property type="entry name" value="ZN2_CY6_FUNGAL_1"/>
    <property type="match status" value="1"/>
</dbReference>
<feature type="compositionally biased region" description="Low complexity" evidence="5">
    <location>
        <begin position="82"/>
        <end position="93"/>
    </location>
</feature>
<dbReference type="PROSITE" id="PS50048">
    <property type="entry name" value="ZN2_CY6_FUNGAL_2"/>
    <property type="match status" value="1"/>
</dbReference>
<evidence type="ECO:0000256" key="4">
    <source>
        <dbReference type="ARBA" id="ARBA00023242"/>
    </source>
</evidence>
<dbReference type="EMBL" id="VDMD01000029">
    <property type="protein sequence ID" value="TRM59261.1"/>
    <property type="molecule type" value="Genomic_DNA"/>
</dbReference>
<dbReference type="PANTHER" id="PTHR47424">
    <property type="entry name" value="REGULATORY PROTEIN GAL4"/>
    <property type="match status" value="1"/>
</dbReference>
<dbReference type="PANTHER" id="PTHR47424:SF3">
    <property type="entry name" value="REGULATORY PROTEIN GAL4"/>
    <property type="match status" value="1"/>
</dbReference>
<feature type="region of interest" description="Disordered" evidence="5">
    <location>
        <begin position="324"/>
        <end position="370"/>
    </location>
</feature>
<dbReference type="GO" id="GO:0000435">
    <property type="term" value="P:positive regulation of transcription from RNA polymerase II promoter by galactose"/>
    <property type="evidence" value="ECO:0007669"/>
    <property type="project" value="TreeGrafter"/>
</dbReference>
<feature type="region of interest" description="Disordered" evidence="5">
    <location>
        <begin position="185"/>
        <end position="227"/>
    </location>
</feature>
<evidence type="ECO:0000256" key="1">
    <source>
        <dbReference type="ARBA" id="ARBA00023015"/>
    </source>
</evidence>
<dbReference type="GO" id="GO:0000981">
    <property type="term" value="F:DNA-binding transcription factor activity, RNA polymerase II-specific"/>
    <property type="evidence" value="ECO:0007669"/>
    <property type="project" value="InterPro"/>
</dbReference>
<protein>
    <recommendedName>
        <fullName evidence="6">Zn(2)-C6 fungal-type domain-containing protein</fullName>
    </recommendedName>
</protein>
<dbReference type="GO" id="GO:0000978">
    <property type="term" value="F:RNA polymerase II cis-regulatory region sequence-specific DNA binding"/>
    <property type="evidence" value="ECO:0007669"/>
    <property type="project" value="TreeGrafter"/>
</dbReference>
<dbReference type="SUPFAM" id="SSF57701">
    <property type="entry name" value="Zn2/Cys6 DNA-binding domain"/>
    <property type="match status" value="1"/>
</dbReference>
<comment type="caution">
    <text evidence="7">The sequence shown here is derived from an EMBL/GenBank/DDBJ whole genome shotgun (WGS) entry which is preliminary data.</text>
</comment>
<evidence type="ECO:0000256" key="2">
    <source>
        <dbReference type="ARBA" id="ARBA00023125"/>
    </source>
</evidence>
<dbReference type="Gene3D" id="4.10.240.10">
    <property type="entry name" value="Zn(2)-C6 fungal-type DNA-binding domain"/>
    <property type="match status" value="1"/>
</dbReference>
<reference evidence="7 8" key="1">
    <citation type="journal article" date="2019" name="New Phytol.">
        <title>Comparative genomics reveals unique wood-decay strategies and fruiting body development in the Schizophyllaceae.</title>
        <authorList>
            <person name="Almasi E."/>
            <person name="Sahu N."/>
            <person name="Krizsan K."/>
            <person name="Balint B."/>
            <person name="Kovacs G.M."/>
            <person name="Kiss B."/>
            <person name="Cseklye J."/>
            <person name="Drula E."/>
            <person name="Henrissat B."/>
            <person name="Nagy I."/>
            <person name="Chovatia M."/>
            <person name="Adam C."/>
            <person name="LaButti K."/>
            <person name="Lipzen A."/>
            <person name="Riley R."/>
            <person name="Grigoriev I.V."/>
            <person name="Nagy L.G."/>
        </authorList>
    </citation>
    <scope>NUCLEOTIDE SEQUENCE [LARGE SCALE GENOMIC DNA]</scope>
    <source>
        <strain evidence="7 8">NL-1724</strain>
    </source>
</reference>
<keyword evidence="1" id="KW-0805">Transcription regulation</keyword>
<dbReference type="InterPro" id="IPR001138">
    <property type="entry name" value="Zn2Cys6_DnaBD"/>
</dbReference>
<dbReference type="OrthoDB" id="2954065at2759"/>
<proteinExistence type="predicted"/>
<dbReference type="AlphaFoldDB" id="A0A550C375"/>
<feature type="domain" description="Zn(2)-C6 fungal-type" evidence="6">
    <location>
        <begin position="139"/>
        <end position="169"/>
    </location>
</feature>